<reference evidence="1 2" key="1">
    <citation type="submission" date="2018-08" db="EMBL/GenBank/DDBJ databases">
        <authorList>
            <person name="Laetsch R D."/>
            <person name="Stevens L."/>
            <person name="Kumar S."/>
            <person name="Blaxter L. M."/>
        </authorList>
    </citation>
    <scope>NUCLEOTIDE SEQUENCE [LARGE SCALE GENOMIC DNA]</scope>
</reference>
<dbReference type="EMBL" id="UYRX01000114">
    <property type="protein sequence ID" value="VDK74462.1"/>
    <property type="molecule type" value="Genomic_DNA"/>
</dbReference>
<gene>
    <name evidence="1" type="ORF">NLS_LOCUS2491</name>
</gene>
<dbReference type="Proteomes" id="UP000277928">
    <property type="component" value="Unassembled WGS sequence"/>
</dbReference>
<protein>
    <submittedName>
        <fullName evidence="1">Uncharacterized protein</fullName>
    </submittedName>
</protein>
<name>A0A3P6SEU9_LITSI</name>
<dbReference type="AlphaFoldDB" id="A0A3P6SEU9"/>
<evidence type="ECO:0000313" key="1">
    <source>
        <dbReference type="EMBL" id="VDK74462.1"/>
    </source>
</evidence>
<keyword evidence="2" id="KW-1185">Reference proteome</keyword>
<proteinExistence type="predicted"/>
<sequence length="71" mass="8157">MYQRVTARSQWSTYDHTYEMLKIGRGIRECVWYLAYMAKWGLVDDAGTGRLADLPLTQDALRICSSGVVRI</sequence>
<accession>A0A3P6SEU9</accession>
<evidence type="ECO:0000313" key="2">
    <source>
        <dbReference type="Proteomes" id="UP000277928"/>
    </source>
</evidence>
<organism evidence="1 2">
    <name type="scientific">Litomosoides sigmodontis</name>
    <name type="common">Filarial nematode worm</name>
    <dbReference type="NCBI Taxonomy" id="42156"/>
    <lineage>
        <taxon>Eukaryota</taxon>
        <taxon>Metazoa</taxon>
        <taxon>Ecdysozoa</taxon>
        <taxon>Nematoda</taxon>
        <taxon>Chromadorea</taxon>
        <taxon>Rhabditida</taxon>
        <taxon>Spirurina</taxon>
        <taxon>Spiruromorpha</taxon>
        <taxon>Filarioidea</taxon>
        <taxon>Onchocercidae</taxon>
        <taxon>Litomosoides</taxon>
    </lineage>
</organism>